<dbReference type="RefSeq" id="WP_010838061.1">
    <property type="nucleotide sequence ID" value="NZ_QRCM01000001.1"/>
</dbReference>
<feature type="transmembrane region" description="Helical" evidence="1">
    <location>
        <begin position="215"/>
        <end position="237"/>
    </location>
</feature>
<accession>A0A6P2C9Q8</accession>
<reference evidence="2 3" key="1">
    <citation type="submission" date="2018-07" db="EMBL/GenBank/DDBJ databases">
        <title>Genome sequence of Rhodococcus rhodnii ATCC 35071 from Rhodnius prolixus.</title>
        <authorList>
            <person name="Patel V."/>
            <person name="Vogel K.J."/>
        </authorList>
    </citation>
    <scope>NUCLEOTIDE SEQUENCE [LARGE SCALE GENOMIC DNA]</scope>
    <source>
        <strain evidence="2 3">ATCC 35071</strain>
    </source>
</reference>
<sequence length="246" mass="25504">MTTTYAGLELRRTVRNFPNMFFIVLLPGALYLIFGATQSYSDEPIGTSANTAAIVMVSMATYGAATAALTLGGSVAVERFQGWGRQLALTSIGTSGFVAVKAVVAVAVAALPVMVVFALGAVTDARASQFGWVVSALACWLTCIVFAVLGLAVGMTFRTEAAVGAAGGLLVVFAFLGNAFMPLSGFLLDLSRFTPMYGPVALARYPIAGGDAMDAPLWVAGVNLLVWTVVFATWAAVAARAATGRR</sequence>
<dbReference type="EMBL" id="QRCM01000001">
    <property type="protein sequence ID" value="TXG89487.1"/>
    <property type="molecule type" value="Genomic_DNA"/>
</dbReference>
<feature type="transmembrane region" description="Helical" evidence="1">
    <location>
        <begin position="132"/>
        <end position="154"/>
    </location>
</feature>
<comment type="caution">
    <text evidence="2">The sequence shown here is derived from an EMBL/GenBank/DDBJ whole genome shotgun (WGS) entry which is preliminary data.</text>
</comment>
<feature type="transmembrane region" description="Helical" evidence="1">
    <location>
        <begin position="20"/>
        <end position="40"/>
    </location>
</feature>
<feature type="transmembrane region" description="Helical" evidence="1">
    <location>
        <begin position="161"/>
        <end position="181"/>
    </location>
</feature>
<evidence type="ECO:0000313" key="2">
    <source>
        <dbReference type="EMBL" id="TXG89487.1"/>
    </source>
</evidence>
<protein>
    <submittedName>
        <fullName evidence="2">ABC transporter permease</fullName>
    </submittedName>
</protein>
<gene>
    <name evidence="2" type="ORF">DW322_03665</name>
</gene>
<feature type="transmembrane region" description="Helical" evidence="1">
    <location>
        <begin position="98"/>
        <end position="120"/>
    </location>
</feature>
<organism evidence="2 3">
    <name type="scientific">Rhodococcus rhodnii</name>
    <dbReference type="NCBI Taxonomy" id="38312"/>
    <lineage>
        <taxon>Bacteria</taxon>
        <taxon>Bacillati</taxon>
        <taxon>Actinomycetota</taxon>
        <taxon>Actinomycetes</taxon>
        <taxon>Mycobacteriales</taxon>
        <taxon>Nocardiaceae</taxon>
        <taxon>Rhodococcus</taxon>
    </lineage>
</organism>
<evidence type="ECO:0000256" key="1">
    <source>
        <dbReference type="SAM" id="Phobius"/>
    </source>
</evidence>
<name>A0A6P2C9Q8_9NOCA</name>
<keyword evidence="1" id="KW-0472">Membrane</keyword>
<keyword evidence="1" id="KW-1133">Transmembrane helix</keyword>
<keyword evidence="1" id="KW-0812">Transmembrane</keyword>
<feature type="transmembrane region" description="Helical" evidence="1">
    <location>
        <begin position="52"/>
        <end position="77"/>
    </location>
</feature>
<evidence type="ECO:0000313" key="3">
    <source>
        <dbReference type="Proteomes" id="UP000471120"/>
    </source>
</evidence>
<dbReference type="Proteomes" id="UP000471120">
    <property type="component" value="Unassembled WGS sequence"/>
</dbReference>
<dbReference type="AlphaFoldDB" id="A0A6P2C9Q8"/>
<proteinExistence type="predicted"/>